<feature type="region of interest" description="Disordered" evidence="1">
    <location>
        <begin position="27"/>
        <end position="62"/>
    </location>
</feature>
<gene>
    <name evidence="2" type="ORF">EAE98_003149</name>
</gene>
<feature type="compositionally biased region" description="Acidic residues" evidence="1">
    <location>
        <begin position="542"/>
        <end position="557"/>
    </location>
</feature>
<organism evidence="2 3">
    <name type="scientific">Botrytis deweyae</name>
    <dbReference type="NCBI Taxonomy" id="2478750"/>
    <lineage>
        <taxon>Eukaryota</taxon>
        <taxon>Fungi</taxon>
        <taxon>Dikarya</taxon>
        <taxon>Ascomycota</taxon>
        <taxon>Pezizomycotina</taxon>
        <taxon>Leotiomycetes</taxon>
        <taxon>Helotiales</taxon>
        <taxon>Sclerotiniaceae</taxon>
        <taxon>Botrytis</taxon>
    </lineage>
</organism>
<keyword evidence="3" id="KW-1185">Reference proteome</keyword>
<name>A0ABQ7IVR1_9HELO</name>
<evidence type="ECO:0000256" key="1">
    <source>
        <dbReference type="SAM" id="MobiDB-lite"/>
    </source>
</evidence>
<protein>
    <submittedName>
        <fullName evidence="2">Uncharacterized protein</fullName>
    </submittedName>
</protein>
<dbReference type="GeneID" id="62229923"/>
<comment type="caution">
    <text evidence="2">The sequence shown here is derived from an EMBL/GenBank/DDBJ whole genome shotgun (WGS) entry which is preliminary data.</text>
</comment>
<reference evidence="2 3" key="1">
    <citation type="journal article" date="2020" name="Genome Biol. Evol.">
        <title>Comparative genomics of Sclerotiniaceae.</title>
        <authorList>
            <person name="Valero Jimenez C.A."/>
            <person name="Steentjes M."/>
            <person name="Scholten O.E."/>
            <person name="Van Kan J.A.L."/>
        </authorList>
    </citation>
    <scope>NUCLEOTIDE SEQUENCE [LARGE SCALE GENOMIC DNA]</scope>
    <source>
        <strain evidence="2 3">B1</strain>
    </source>
</reference>
<feature type="region of interest" description="Disordered" evidence="1">
    <location>
        <begin position="74"/>
        <end position="93"/>
    </location>
</feature>
<evidence type="ECO:0000313" key="3">
    <source>
        <dbReference type="Proteomes" id="UP000783213"/>
    </source>
</evidence>
<feature type="compositionally biased region" description="Low complexity" evidence="1">
    <location>
        <begin position="50"/>
        <end position="59"/>
    </location>
</feature>
<feature type="compositionally biased region" description="Polar residues" evidence="1">
    <location>
        <begin position="406"/>
        <end position="416"/>
    </location>
</feature>
<sequence length="830" mass="93192">MPHRDIDFLGSESSDISKSTKCLSKMLIAPPSSPQTPEKKCRSPKRSLEKSPSPSSISKLTEESFRYLGTSYLSAEEKKEARNTPSPPKRQRMTWNLLERKIDAKLNITADKSIAPENPLSRRERRVLEKRHRLKLAIRRKEEPDVIASAPLTSLAGETCCEDESAAENRGMDVDTGKVEEKLPSSLTEERREGEETKDDLPVLVKLCEGLEVNQASPRIGQMKAGSGIDNHSTTIGTDLFGGKENMVKGIKFASRGPEKRGQWAISHKRGGSETYLKILKLLYGEEETGNKKEMKELALVIESVKRMFMSGKLERQLQKIDDRNTRDKMYLKALASLDEETGTESNNGTEDMRLIIKIFKFVRSGQLAKDLQTLGEVFEACRKGLDRLIREAEEAHARKTEEEQSSSLTSFKVPASSETDCQGVVPFAKESEAIETNDIRDNDVRGAESIGNSSKKVCEEPVWGAMKSRWGEDFPLPADFDDEAAMLQQAFIQSNYDEFIRLKGCHGTSCSTAHGNEIVNKKPTTTSIQSFEKMNEENIEEISPDGQQDADDETSDTSESGSAHYSTDSGDEKSKVDTNKTSGTGNLPEMNDISVASIECVIKDLLIATAEQLKQSFTSMFQKKCCESTENEFDNSMDEMFIATTAAVVRRSFQILKLDAFGEALKKATEELLAEGKIRGRRCVTSSESTASIEQNISKKWAVTYPEAIPMRSFEFTRAIDILISLTRSTPYNHAILEDTPECMYDALVVYIQYYLDTCTHRKCIEIVEGHSLDQQIKWIREMHSFVYWWKDVCEEFKGIWGKGVLNKEVLKSFDVNGGNWNDEEAGRD</sequence>
<feature type="region of interest" description="Disordered" evidence="1">
    <location>
        <begin position="397"/>
        <end position="416"/>
    </location>
</feature>
<dbReference type="Proteomes" id="UP000783213">
    <property type="component" value="Unassembled WGS sequence"/>
</dbReference>
<proteinExistence type="predicted"/>
<evidence type="ECO:0000313" key="2">
    <source>
        <dbReference type="EMBL" id="KAF7935104.1"/>
    </source>
</evidence>
<accession>A0ABQ7IVR1</accession>
<dbReference type="EMBL" id="RCSX01000005">
    <property type="protein sequence ID" value="KAF7935104.1"/>
    <property type="molecule type" value="Genomic_DNA"/>
</dbReference>
<feature type="region of interest" description="Disordered" evidence="1">
    <location>
        <begin position="542"/>
        <end position="590"/>
    </location>
</feature>
<dbReference type="RefSeq" id="XP_038813298.1">
    <property type="nucleotide sequence ID" value="XM_038950769.1"/>
</dbReference>
<feature type="compositionally biased region" description="Basic and acidic residues" evidence="1">
    <location>
        <begin position="37"/>
        <end position="49"/>
    </location>
</feature>